<name>A0A1G6JMU5_9GAMM</name>
<dbReference type="PROSITE" id="PS51257">
    <property type="entry name" value="PROKAR_LIPOPROTEIN"/>
    <property type="match status" value="1"/>
</dbReference>
<evidence type="ECO:0000313" key="1">
    <source>
        <dbReference type="EMBL" id="SDC19968.1"/>
    </source>
</evidence>
<proteinExistence type="predicted"/>
<keyword evidence="2" id="KW-1185">Reference proteome</keyword>
<organism evidence="1 2">
    <name type="scientific">Ectopseudomonas chengduensis</name>
    <dbReference type="NCBI Taxonomy" id="489632"/>
    <lineage>
        <taxon>Bacteria</taxon>
        <taxon>Pseudomonadati</taxon>
        <taxon>Pseudomonadota</taxon>
        <taxon>Gammaproteobacteria</taxon>
        <taxon>Pseudomonadales</taxon>
        <taxon>Pseudomonadaceae</taxon>
        <taxon>Ectopseudomonas</taxon>
    </lineage>
</organism>
<dbReference type="Proteomes" id="UP000199467">
    <property type="component" value="Unassembled WGS sequence"/>
</dbReference>
<dbReference type="RefSeq" id="WP_017678574.1">
    <property type="nucleotide sequence ID" value="NZ_FMZQ01000001.1"/>
</dbReference>
<dbReference type="AlphaFoldDB" id="A0A1G6JMU5"/>
<dbReference type="EMBL" id="FMZQ01000001">
    <property type="protein sequence ID" value="SDC19968.1"/>
    <property type="molecule type" value="Genomic_DNA"/>
</dbReference>
<gene>
    <name evidence="1" type="ORF">SAMN05216576_101780</name>
</gene>
<reference evidence="2" key="1">
    <citation type="submission" date="2016-10" db="EMBL/GenBank/DDBJ databases">
        <authorList>
            <person name="Varghese N."/>
            <person name="Submissions S."/>
        </authorList>
    </citation>
    <scope>NUCLEOTIDE SEQUENCE [LARGE SCALE GENOMIC DNA]</scope>
    <source>
        <strain evidence="2">DSM 26382</strain>
    </source>
</reference>
<evidence type="ECO:0000313" key="2">
    <source>
        <dbReference type="Proteomes" id="UP000199467"/>
    </source>
</evidence>
<accession>A0A1G6JMU5</accession>
<protein>
    <submittedName>
        <fullName evidence="1">Uncharacterized protein</fullName>
    </submittedName>
</protein>
<sequence length="164" mass="18241">MPRILLLVASLLLGACAARTPVPSVAPALVATLPLTLQIQREQADVRQDWLLVIQQEGPALRWSLMDPLGIPQARQLLDAGQWRNDGLLPPNTEARELFAALLFALTRADALPAYPAGSWQQENDERRRLAPDWTIDYHGPVDFTLGKTGLNYRIRALNLEESD</sequence>